<evidence type="ECO:0000313" key="2">
    <source>
        <dbReference type="Proteomes" id="UP001360560"/>
    </source>
</evidence>
<dbReference type="AlphaFoldDB" id="A0AAV5QE96"/>
<accession>A0AAV5QE96</accession>
<name>A0AAV5QE96_9ASCO</name>
<dbReference type="Proteomes" id="UP001360560">
    <property type="component" value="Unassembled WGS sequence"/>
</dbReference>
<keyword evidence="2" id="KW-1185">Reference proteome</keyword>
<organism evidence="1 2">
    <name type="scientific">Saccharomycopsis crataegensis</name>
    <dbReference type="NCBI Taxonomy" id="43959"/>
    <lineage>
        <taxon>Eukaryota</taxon>
        <taxon>Fungi</taxon>
        <taxon>Dikarya</taxon>
        <taxon>Ascomycota</taxon>
        <taxon>Saccharomycotina</taxon>
        <taxon>Saccharomycetes</taxon>
        <taxon>Saccharomycopsidaceae</taxon>
        <taxon>Saccharomycopsis</taxon>
    </lineage>
</organism>
<dbReference type="GeneID" id="90070921"/>
<reference evidence="1 2" key="1">
    <citation type="journal article" date="2023" name="Elife">
        <title>Identification of key yeast species and microbe-microbe interactions impacting larval growth of Drosophila in the wild.</title>
        <authorList>
            <person name="Mure A."/>
            <person name="Sugiura Y."/>
            <person name="Maeda R."/>
            <person name="Honda K."/>
            <person name="Sakurai N."/>
            <person name="Takahashi Y."/>
            <person name="Watada M."/>
            <person name="Katoh T."/>
            <person name="Gotoh A."/>
            <person name="Gotoh Y."/>
            <person name="Taniguchi I."/>
            <person name="Nakamura K."/>
            <person name="Hayashi T."/>
            <person name="Katayama T."/>
            <person name="Uemura T."/>
            <person name="Hattori Y."/>
        </authorList>
    </citation>
    <scope>NUCLEOTIDE SEQUENCE [LARGE SCALE GENOMIC DNA]</scope>
    <source>
        <strain evidence="1 2">SC-9</strain>
    </source>
</reference>
<gene>
    <name evidence="1" type="ORF">DASC09_002670</name>
</gene>
<dbReference type="RefSeq" id="XP_064849942.1">
    <property type="nucleotide sequence ID" value="XM_064993870.1"/>
</dbReference>
<evidence type="ECO:0000313" key="1">
    <source>
        <dbReference type="EMBL" id="GMM32942.1"/>
    </source>
</evidence>
<sequence>MTSSNTIDEIIRQMIQKRSTNQKRSANQSGSTETRKCDRCYSWKPINRFGLFQSVCNRPHPIADWNDFLTKVRLNRSCNSDILFKGEISHLPNGLNNNTQPDKGVNTQHVDPILPSERLQTIFAGTNEDGSGTMYVNHSSDSLTAEPPETASSNRISNQQQLPISNILKEEIIRPIEESTGYRWVYASTSSGNGSYASKMQDLSSSIKANSKNESITIKKKKNINIISYIVDGTKITY</sequence>
<protein>
    <submittedName>
        <fullName evidence="1">Uncharacterized protein</fullName>
    </submittedName>
</protein>
<proteinExistence type="predicted"/>
<dbReference type="EMBL" id="BTFZ01000001">
    <property type="protein sequence ID" value="GMM32942.1"/>
    <property type="molecule type" value="Genomic_DNA"/>
</dbReference>
<comment type="caution">
    <text evidence="1">The sequence shown here is derived from an EMBL/GenBank/DDBJ whole genome shotgun (WGS) entry which is preliminary data.</text>
</comment>